<dbReference type="SUPFAM" id="SSF54373">
    <property type="entry name" value="FAD-linked reductases, C-terminal domain"/>
    <property type="match status" value="1"/>
</dbReference>
<dbReference type="InterPro" id="IPR007867">
    <property type="entry name" value="GMC_OxRtase_C"/>
</dbReference>
<reference evidence="8 9" key="1">
    <citation type="submission" date="2019-07" db="EMBL/GenBank/DDBJ databases">
        <title>Tomitella cavernea sp. nov., an actinomycete isolated from soil.</title>
        <authorList>
            <person name="Cheng J."/>
        </authorList>
    </citation>
    <scope>NUCLEOTIDE SEQUENCE [LARGE SCALE GENOMIC DNA]</scope>
    <source>
        <strain evidence="8 9">HY188</strain>
    </source>
</reference>
<dbReference type="Gene3D" id="3.30.410.40">
    <property type="match status" value="1"/>
</dbReference>
<name>A0A516X1L4_9ACTN</name>
<dbReference type="SUPFAM" id="SSF51905">
    <property type="entry name" value="FAD/NAD(P)-binding domain"/>
    <property type="match status" value="1"/>
</dbReference>
<dbReference type="GO" id="GO:0016614">
    <property type="term" value="F:oxidoreductase activity, acting on CH-OH group of donors"/>
    <property type="evidence" value="ECO:0007669"/>
    <property type="project" value="InterPro"/>
</dbReference>
<comment type="similarity">
    <text evidence="2">Belongs to the GMC oxidoreductase family.</text>
</comment>
<dbReference type="GO" id="GO:0050660">
    <property type="term" value="F:flavin adenine dinucleotide binding"/>
    <property type="evidence" value="ECO:0007669"/>
    <property type="project" value="InterPro"/>
</dbReference>
<feature type="region of interest" description="Disordered" evidence="6">
    <location>
        <begin position="134"/>
        <end position="157"/>
    </location>
</feature>
<dbReference type="InterPro" id="IPR000172">
    <property type="entry name" value="GMC_OxRdtase_N"/>
</dbReference>
<dbReference type="EMBL" id="CP041765">
    <property type="protein sequence ID" value="QDQ96917.1"/>
    <property type="molecule type" value="Genomic_DNA"/>
</dbReference>
<evidence type="ECO:0000313" key="8">
    <source>
        <dbReference type="EMBL" id="QDQ96917.1"/>
    </source>
</evidence>
<evidence type="ECO:0000313" key="9">
    <source>
        <dbReference type="Proteomes" id="UP000317344"/>
    </source>
</evidence>
<feature type="domain" description="Glucose-methanol-choline oxidoreductase N-terminal" evidence="7">
    <location>
        <begin position="259"/>
        <end position="273"/>
    </location>
</feature>
<dbReference type="Proteomes" id="UP000317344">
    <property type="component" value="Chromosome"/>
</dbReference>
<dbReference type="EC" id="1.-.-.-" evidence="8"/>
<keyword evidence="3" id="KW-0285">Flavoprotein</keyword>
<dbReference type="PANTHER" id="PTHR11552:SF147">
    <property type="entry name" value="CHOLINE DEHYDROGENASE, MITOCHONDRIAL"/>
    <property type="match status" value="1"/>
</dbReference>
<organism evidence="8 9">
    <name type="scientific">Tomitella fengzijianii</name>
    <dbReference type="NCBI Taxonomy" id="2597660"/>
    <lineage>
        <taxon>Bacteria</taxon>
        <taxon>Bacillati</taxon>
        <taxon>Actinomycetota</taxon>
        <taxon>Actinomycetes</taxon>
        <taxon>Mycobacteriales</taxon>
        <taxon>Tomitella</taxon>
    </lineage>
</organism>
<dbReference type="Pfam" id="PF00732">
    <property type="entry name" value="GMC_oxred_N"/>
    <property type="match status" value="1"/>
</dbReference>
<dbReference type="OrthoDB" id="9785276at2"/>
<keyword evidence="4 5" id="KW-0274">FAD</keyword>
<evidence type="ECO:0000256" key="2">
    <source>
        <dbReference type="ARBA" id="ARBA00010790"/>
    </source>
</evidence>
<feature type="binding site" evidence="5">
    <location>
        <position position="225"/>
    </location>
    <ligand>
        <name>FAD</name>
        <dbReference type="ChEBI" id="CHEBI:57692"/>
    </ligand>
</feature>
<reference evidence="8 9" key="2">
    <citation type="submission" date="2019-07" db="EMBL/GenBank/DDBJ databases">
        <authorList>
            <person name="Huang Y."/>
        </authorList>
    </citation>
    <scope>NUCLEOTIDE SEQUENCE [LARGE SCALE GENOMIC DNA]</scope>
    <source>
        <strain evidence="8 9">HY188</strain>
    </source>
</reference>
<dbReference type="Pfam" id="PF05199">
    <property type="entry name" value="GMC_oxred_C"/>
    <property type="match status" value="1"/>
</dbReference>
<dbReference type="KEGG" id="toy:FO059_05690"/>
<gene>
    <name evidence="8" type="primary">mftG</name>
    <name evidence="8" type="ORF">FO059_05690</name>
</gene>
<dbReference type="PIRSF" id="PIRSF000137">
    <property type="entry name" value="Alcohol_oxidase"/>
    <property type="match status" value="1"/>
</dbReference>
<dbReference type="InterPro" id="IPR023978">
    <property type="entry name" value="GMC_oxidoreductase_bact"/>
</dbReference>
<dbReference type="PANTHER" id="PTHR11552">
    <property type="entry name" value="GLUCOSE-METHANOL-CHOLINE GMC OXIDOREDUCTASE"/>
    <property type="match status" value="1"/>
</dbReference>
<evidence type="ECO:0000256" key="5">
    <source>
        <dbReference type="PIRSR" id="PIRSR000137-2"/>
    </source>
</evidence>
<dbReference type="Gene3D" id="3.50.50.60">
    <property type="entry name" value="FAD/NAD(P)-binding domain"/>
    <property type="match status" value="1"/>
</dbReference>
<dbReference type="NCBIfam" id="TIGR03970">
    <property type="entry name" value="Rv0697"/>
    <property type="match status" value="1"/>
</dbReference>
<dbReference type="PROSITE" id="PS00624">
    <property type="entry name" value="GMC_OXRED_2"/>
    <property type="match status" value="1"/>
</dbReference>
<evidence type="ECO:0000256" key="1">
    <source>
        <dbReference type="ARBA" id="ARBA00001974"/>
    </source>
</evidence>
<dbReference type="InterPro" id="IPR036188">
    <property type="entry name" value="FAD/NAD-bd_sf"/>
</dbReference>
<proteinExistence type="inferred from homology"/>
<dbReference type="InterPro" id="IPR012132">
    <property type="entry name" value="GMC_OxRdtase"/>
</dbReference>
<evidence type="ECO:0000256" key="3">
    <source>
        <dbReference type="ARBA" id="ARBA00022630"/>
    </source>
</evidence>
<protein>
    <submittedName>
        <fullName evidence="8">Mycofactocin system GMC family oxidoreductase MftG</fullName>
        <ecNumber evidence="8">1.-.-.-</ecNumber>
    </submittedName>
</protein>
<evidence type="ECO:0000256" key="6">
    <source>
        <dbReference type="SAM" id="MobiDB-lite"/>
    </source>
</evidence>
<comment type="cofactor">
    <cofactor evidence="1 5">
        <name>FAD</name>
        <dbReference type="ChEBI" id="CHEBI:57692"/>
    </cofactor>
</comment>
<accession>A0A516X1L4</accession>
<evidence type="ECO:0000259" key="7">
    <source>
        <dbReference type="PROSITE" id="PS00624"/>
    </source>
</evidence>
<evidence type="ECO:0000256" key="4">
    <source>
        <dbReference type="ARBA" id="ARBA00022827"/>
    </source>
</evidence>
<dbReference type="RefSeq" id="WP_143907078.1">
    <property type="nucleotide sequence ID" value="NZ_CP041765.1"/>
</dbReference>
<keyword evidence="8" id="KW-0560">Oxidoreductase</keyword>
<keyword evidence="9" id="KW-1185">Reference proteome</keyword>
<dbReference type="AlphaFoldDB" id="A0A516X1L4"/>
<sequence length="497" mass="50634">MVPRAADVVIVGGGSCGSVLAARLSEDPACSVLLIESGAGDPVPASPTPAHILPIGPGSPRVRLYSTTLRRGLAGTLVRGRGPGGSGAVNGAYFVRATPADLESWGSTIGGGPGRTGWSYGDALPYFRRSENDRDFGSSSAHGAAGPVPVSRRPAGEWSTTTARFVAAAEAMGFPGEPDKNAGGPPGIGPVPCNIDRGMRVDPGSAYLAAAAERPNLTVWTGATVAGLQSTAGAVRAVQVIRDGESLLVEAGTAVVAAGAIETPALLWRSGIGDPRILGAATVHPLPGVGREFSDHPEITVPYDPVPRRPAADPLVAERVPPPILEACLNLNSGDGAVEIRPYTASFGDAVPGNPRMPPVLGAALMAPRGRGRMVPHPTDPLGAPRIEHHYLSDPRDKAAAVAAVDLARGLLDASGIGAPIDGMTPHLGTSQHLSGTCPMGSDVGTSVVDQCCRVHGIAGLYIVDTSVFPRVPSRGPHATAVMLAERAAEFIASGFP</sequence>